<name>A0A6N7R4H2_9BACI</name>
<dbReference type="EMBL" id="WJEE01000051">
    <property type="protein sequence ID" value="MRI68121.1"/>
    <property type="molecule type" value="Genomic_DNA"/>
</dbReference>
<keyword evidence="4" id="KW-1185">Reference proteome</keyword>
<dbReference type="RefSeq" id="WP_153836634.1">
    <property type="nucleotide sequence ID" value="NZ_JBHUMW010000086.1"/>
</dbReference>
<gene>
    <name evidence="3" type="ORF">GH885_17530</name>
</gene>
<feature type="domain" description="Potassium channel" evidence="2">
    <location>
        <begin position="48"/>
        <end position="122"/>
    </location>
</feature>
<proteinExistence type="predicted"/>
<keyword evidence="3" id="KW-0407">Ion channel</keyword>
<keyword evidence="1" id="KW-0812">Transmembrane</keyword>
<keyword evidence="1" id="KW-1133">Transmembrane helix</keyword>
<dbReference type="Pfam" id="PF07885">
    <property type="entry name" value="Ion_trans_2"/>
    <property type="match status" value="1"/>
</dbReference>
<organism evidence="3 4">
    <name type="scientific">Gracilibacillus thailandensis</name>
    <dbReference type="NCBI Taxonomy" id="563735"/>
    <lineage>
        <taxon>Bacteria</taxon>
        <taxon>Bacillati</taxon>
        <taxon>Bacillota</taxon>
        <taxon>Bacilli</taxon>
        <taxon>Bacillales</taxon>
        <taxon>Bacillaceae</taxon>
        <taxon>Gracilibacillus</taxon>
    </lineage>
</organism>
<keyword evidence="1" id="KW-0472">Membrane</keyword>
<feature type="transmembrane region" description="Helical" evidence="1">
    <location>
        <begin position="35"/>
        <end position="57"/>
    </location>
</feature>
<dbReference type="InterPro" id="IPR013099">
    <property type="entry name" value="K_chnl_dom"/>
</dbReference>
<feature type="transmembrane region" description="Helical" evidence="1">
    <location>
        <begin position="6"/>
        <end position="23"/>
    </location>
</feature>
<protein>
    <submittedName>
        <fullName evidence="3">Two pore domain potassium channel family protein</fullName>
    </submittedName>
</protein>
<sequence>MSQFLLIAAILFIIIHLVYFFRNKTYKKSYFSTALFMKLFFVLCGVTFGFSLLYYALSFEETVIVQDLSAETPVEHSFSNLLYFSGVTILSIGYGDMIPVNTARFFALLQAAIGVLLPTAYFIKALDQSRDE</sequence>
<evidence type="ECO:0000313" key="4">
    <source>
        <dbReference type="Proteomes" id="UP000435187"/>
    </source>
</evidence>
<reference evidence="3 4" key="1">
    <citation type="submission" date="2019-10" db="EMBL/GenBank/DDBJ databases">
        <title>Gracilibacillus salitolerans sp. nov., a moderate halophile isolated from a saline soil in northwest China.</title>
        <authorList>
            <person name="Gan L."/>
        </authorList>
    </citation>
    <scope>NUCLEOTIDE SEQUENCE [LARGE SCALE GENOMIC DNA]</scope>
    <source>
        <strain evidence="3 4">TP2-8</strain>
    </source>
</reference>
<dbReference type="AlphaFoldDB" id="A0A6N7R4H2"/>
<dbReference type="SUPFAM" id="SSF81324">
    <property type="entry name" value="Voltage-gated potassium channels"/>
    <property type="match status" value="1"/>
</dbReference>
<comment type="caution">
    <text evidence="3">The sequence shown here is derived from an EMBL/GenBank/DDBJ whole genome shotgun (WGS) entry which is preliminary data.</text>
</comment>
<evidence type="ECO:0000313" key="3">
    <source>
        <dbReference type="EMBL" id="MRI68121.1"/>
    </source>
</evidence>
<dbReference type="Proteomes" id="UP000435187">
    <property type="component" value="Unassembled WGS sequence"/>
</dbReference>
<feature type="transmembrane region" description="Helical" evidence="1">
    <location>
        <begin position="77"/>
        <end position="94"/>
    </location>
</feature>
<keyword evidence="3" id="KW-0406">Ion transport</keyword>
<dbReference type="GO" id="GO:0034220">
    <property type="term" value="P:monoatomic ion transmembrane transport"/>
    <property type="evidence" value="ECO:0007669"/>
    <property type="project" value="UniProtKB-KW"/>
</dbReference>
<evidence type="ECO:0000259" key="2">
    <source>
        <dbReference type="Pfam" id="PF07885"/>
    </source>
</evidence>
<feature type="transmembrane region" description="Helical" evidence="1">
    <location>
        <begin position="106"/>
        <end position="123"/>
    </location>
</feature>
<evidence type="ECO:0000256" key="1">
    <source>
        <dbReference type="SAM" id="Phobius"/>
    </source>
</evidence>
<keyword evidence="3" id="KW-0813">Transport</keyword>
<accession>A0A6N7R4H2</accession>
<dbReference type="Gene3D" id="1.10.287.70">
    <property type="match status" value="1"/>
</dbReference>